<dbReference type="InterPro" id="IPR043128">
    <property type="entry name" value="Rev_trsase/Diguanyl_cyclase"/>
</dbReference>
<dbReference type="EMBL" id="CP125942">
    <property type="protein sequence ID" value="XAO45817.1"/>
    <property type="molecule type" value="Genomic_DNA"/>
</dbReference>
<dbReference type="SMART" id="SM00052">
    <property type="entry name" value="EAL"/>
    <property type="match status" value="1"/>
</dbReference>
<dbReference type="InterPro" id="IPR052155">
    <property type="entry name" value="Biofilm_reg_signaling"/>
</dbReference>
<dbReference type="Gene3D" id="3.30.70.270">
    <property type="match status" value="1"/>
</dbReference>
<dbReference type="PROSITE" id="PS50883">
    <property type="entry name" value="EAL"/>
    <property type="match status" value="1"/>
</dbReference>
<keyword evidence="7" id="KW-1185">Reference proteome</keyword>
<protein>
    <submittedName>
        <fullName evidence="6">EAL domain-containing protein</fullName>
    </submittedName>
</protein>
<dbReference type="InterPro" id="IPR003660">
    <property type="entry name" value="HAMP_dom"/>
</dbReference>
<reference evidence="6 7" key="1">
    <citation type="submission" date="2023-05" db="EMBL/GenBank/DDBJ databases">
        <title>Glutamicibacter sp. B1, complete genome.</title>
        <authorList>
            <person name="Long Y.H."/>
            <person name="Fang T."/>
            <person name="Li X.Y."/>
        </authorList>
    </citation>
    <scope>NUCLEOTIDE SEQUENCE [LARGE SCALE GENOMIC DNA]</scope>
    <source>
        <strain evidence="6 7">B1</strain>
    </source>
</reference>
<evidence type="ECO:0000259" key="3">
    <source>
        <dbReference type="PROSITE" id="PS50883"/>
    </source>
</evidence>
<keyword evidence="2" id="KW-1133">Transmembrane helix</keyword>
<sequence>MLTKNRSSSKKLSKRRMMNRERMSLADSDPRIQEIVDSIVKISAGDFSVSLSPSPLRDEVDAIIVGIKAMSLRLEATYEALEQRVRQRTGLLEEARRDLEVLAFTDALTGLDNRAAILRKLDAHLVALGRGEPSAVLFLLDLDSFKHINDTQGHNAGDLVLKEVARRLKENIRPGDVAARLGGDEFAILAHTDIAVAESMGQRILNALHEPMNIGSSVITPGGSIGFSASTPSQHSEQWIEQADTAMYVAKRGNVTKVQRFEKYMLYERQHKARLSSELRIALERKEIYPIYQPIVSSATGEHVGVEALARWAHPSLGILPPSDFLPLATSAGLDHSLTARILSGALADLAQWRANRSVTEEFRMHINVTPSELSNLAFPDFVKSQLRDYQIPASSLAIELTENEYISGGNLELYSLRGLKSMGVRIYIDDFGAGYSAFGYLDKLPISGVKIDRSLITEIDTSAMQQSILRSVLDLGRACELDCIVEGVETQGQEAALRDIGATYFQGYLYGKPDLYIPPLNRS</sequence>
<dbReference type="InterPro" id="IPR029787">
    <property type="entry name" value="Nucleotide_cyclase"/>
</dbReference>
<keyword evidence="1" id="KW-0812">Transmembrane</keyword>
<keyword evidence="2" id="KW-0472">Membrane</keyword>
<dbReference type="PANTHER" id="PTHR44757">
    <property type="entry name" value="DIGUANYLATE CYCLASE DGCP"/>
    <property type="match status" value="1"/>
</dbReference>
<dbReference type="PROSITE" id="PS50887">
    <property type="entry name" value="GGDEF"/>
    <property type="match status" value="1"/>
</dbReference>
<proteinExistence type="predicted"/>
<dbReference type="Proteomes" id="UP001486888">
    <property type="component" value="Chromosome"/>
</dbReference>
<dbReference type="RefSeq" id="WP_345471660.1">
    <property type="nucleotide sequence ID" value="NZ_CP125942.1"/>
</dbReference>
<evidence type="ECO:0000256" key="2">
    <source>
        <dbReference type="ARBA" id="ARBA00022989"/>
    </source>
</evidence>
<dbReference type="GO" id="GO:0016020">
    <property type="term" value="C:membrane"/>
    <property type="evidence" value="ECO:0007669"/>
    <property type="project" value="InterPro"/>
</dbReference>
<dbReference type="CDD" id="cd01949">
    <property type="entry name" value="GGDEF"/>
    <property type="match status" value="1"/>
</dbReference>
<dbReference type="InterPro" id="IPR001633">
    <property type="entry name" value="EAL_dom"/>
</dbReference>
<evidence type="ECO:0000256" key="1">
    <source>
        <dbReference type="ARBA" id="ARBA00022692"/>
    </source>
</evidence>
<name>A0AAU6WE58_9MICC</name>
<evidence type="ECO:0000313" key="7">
    <source>
        <dbReference type="Proteomes" id="UP001486888"/>
    </source>
</evidence>
<dbReference type="SUPFAM" id="SSF55073">
    <property type="entry name" value="Nucleotide cyclase"/>
    <property type="match status" value="1"/>
</dbReference>
<dbReference type="InterPro" id="IPR000160">
    <property type="entry name" value="GGDEF_dom"/>
</dbReference>
<dbReference type="Gene3D" id="3.20.20.450">
    <property type="entry name" value="EAL domain"/>
    <property type="match status" value="1"/>
</dbReference>
<dbReference type="PROSITE" id="PS50885">
    <property type="entry name" value="HAMP"/>
    <property type="match status" value="1"/>
</dbReference>
<evidence type="ECO:0000259" key="4">
    <source>
        <dbReference type="PROSITE" id="PS50885"/>
    </source>
</evidence>
<accession>A0AAU6WE58</accession>
<dbReference type="CDD" id="cd01948">
    <property type="entry name" value="EAL"/>
    <property type="match status" value="1"/>
</dbReference>
<dbReference type="SUPFAM" id="SSF141868">
    <property type="entry name" value="EAL domain-like"/>
    <property type="match status" value="1"/>
</dbReference>
<dbReference type="Pfam" id="PF00563">
    <property type="entry name" value="EAL"/>
    <property type="match status" value="1"/>
</dbReference>
<dbReference type="GO" id="GO:0007165">
    <property type="term" value="P:signal transduction"/>
    <property type="evidence" value="ECO:0007669"/>
    <property type="project" value="InterPro"/>
</dbReference>
<feature type="domain" description="GGDEF" evidence="5">
    <location>
        <begin position="133"/>
        <end position="263"/>
    </location>
</feature>
<dbReference type="Pfam" id="PF00672">
    <property type="entry name" value="HAMP"/>
    <property type="match status" value="1"/>
</dbReference>
<dbReference type="Pfam" id="PF00990">
    <property type="entry name" value="GGDEF"/>
    <property type="match status" value="1"/>
</dbReference>
<organism evidence="6 7">
    <name type="scientific">Glutamicibacter ectropisis</name>
    <dbReference type="NCBI Taxonomy" id="3046593"/>
    <lineage>
        <taxon>Bacteria</taxon>
        <taxon>Bacillati</taxon>
        <taxon>Actinomycetota</taxon>
        <taxon>Actinomycetes</taxon>
        <taxon>Micrococcales</taxon>
        <taxon>Micrococcaceae</taxon>
        <taxon>Glutamicibacter</taxon>
    </lineage>
</organism>
<dbReference type="NCBIfam" id="TIGR00254">
    <property type="entry name" value="GGDEF"/>
    <property type="match status" value="1"/>
</dbReference>
<feature type="domain" description="HAMP" evidence="4">
    <location>
        <begin position="31"/>
        <end position="79"/>
    </location>
</feature>
<dbReference type="SMART" id="SM00267">
    <property type="entry name" value="GGDEF"/>
    <property type="match status" value="1"/>
</dbReference>
<feature type="domain" description="EAL" evidence="3">
    <location>
        <begin position="272"/>
        <end position="524"/>
    </location>
</feature>
<evidence type="ECO:0000259" key="5">
    <source>
        <dbReference type="PROSITE" id="PS50887"/>
    </source>
</evidence>
<dbReference type="AlphaFoldDB" id="A0AAU6WE58"/>
<dbReference type="PANTHER" id="PTHR44757:SF2">
    <property type="entry name" value="BIOFILM ARCHITECTURE MAINTENANCE PROTEIN MBAA"/>
    <property type="match status" value="1"/>
</dbReference>
<dbReference type="InterPro" id="IPR035919">
    <property type="entry name" value="EAL_sf"/>
</dbReference>
<evidence type="ECO:0000313" key="6">
    <source>
        <dbReference type="EMBL" id="XAO45817.1"/>
    </source>
</evidence>
<gene>
    <name evidence="6" type="ORF">QMQ05_16015</name>
</gene>
<dbReference type="KEGG" id="gey:QMQ05_16015"/>